<gene>
    <name evidence="7" type="ORF">ENM88_08210</name>
</gene>
<dbReference type="Pfam" id="PF01169">
    <property type="entry name" value="GDT1"/>
    <property type="match status" value="2"/>
</dbReference>
<dbReference type="GO" id="GO:0046873">
    <property type="term" value="F:metal ion transmembrane transporter activity"/>
    <property type="evidence" value="ECO:0007669"/>
    <property type="project" value="InterPro"/>
</dbReference>
<protein>
    <recommendedName>
        <fullName evidence="8">TMEM165/GDT1 family protein</fullName>
    </recommendedName>
</protein>
<feature type="transmembrane region" description="Helical" evidence="6">
    <location>
        <begin position="12"/>
        <end position="33"/>
    </location>
</feature>
<accession>A0A7J3X9B3</accession>
<dbReference type="EMBL" id="DRZM01000227">
    <property type="protein sequence ID" value="HHP05707.1"/>
    <property type="molecule type" value="Genomic_DNA"/>
</dbReference>
<evidence type="ECO:0000313" key="7">
    <source>
        <dbReference type="EMBL" id="HHP05707.1"/>
    </source>
</evidence>
<feature type="transmembrane region" description="Helical" evidence="6">
    <location>
        <begin position="73"/>
        <end position="91"/>
    </location>
</feature>
<proteinExistence type="inferred from homology"/>
<evidence type="ECO:0000256" key="1">
    <source>
        <dbReference type="ARBA" id="ARBA00004141"/>
    </source>
</evidence>
<sequence length="191" mass="19451">MAEETLRQAAKVLVPVFLAEIGDKTMLATAAFSMRARPLAALAVSALAYIAANSLPVLLACKAAEALAFHADALRAAAGVGFAVLGLLLLLRSEGEEQEAETAGGAFSYFLLLTLSEVGDKTQVVTVLSAALTADAALTLSLGTLSYVAANGIGVAAAQLAKRKLPARALRRASAALFLVIGVLCALTAVL</sequence>
<comment type="subcellular location">
    <subcellularLocation>
        <location evidence="1">Membrane</location>
        <topology evidence="1">Multi-pass membrane protein</topology>
    </subcellularLocation>
</comment>
<keyword evidence="3 6" id="KW-0812">Transmembrane</keyword>
<evidence type="ECO:0008006" key="8">
    <source>
        <dbReference type="Google" id="ProtNLM"/>
    </source>
</evidence>
<keyword evidence="5 6" id="KW-0472">Membrane</keyword>
<evidence type="ECO:0000256" key="3">
    <source>
        <dbReference type="ARBA" id="ARBA00022692"/>
    </source>
</evidence>
<feature type="transmembrane region" description="Helical" evidence="6">
    <location>
        <begin position="39"/>
        <end position="61"/>
    </location>
</feature>
<reference evidence="7" key="1">
    <citation type="journal article" date="2020" name="mSystems">
        <title>Genome- and Community-Level Interaction Insights into Carbon Utilization and Element Cycling Functions of Hydrothermarchaeota in Hydrothermal Sediment.</title>
        <authorList>
            <person name="Zhou Z."/>
            <person name="Liu Y."/>
            <person name="Xu W."/>
            <person name="Pan J."/>
            <person name="Luo Z.H."/>
            <person name="Li M."/>
        </authorList>
    </citation>
    <scope>NUCLEOTIDE SEQUENCE [LARGE SCALE GENOMIC DNA]</scope>
    <source>
        <strain evidence="7">SpSt-1125</strain>
    </source>
</reference>
<evidence type="ECO:0000256" key="5">
    <source>
        <dbReference type="ARBA" id="ARBA00023136"/>
    </source>
</evidence>
<dbReference type="AlphaFoldDB" id="A0A7J3X9B3"/>
<organism evidence="7">
    <name type="scientific">Thermofilum pendens</name>
    <dbReference type="NCBI Taxonomy" id="2269"/>
    <lineage>
        <taxon>Archaea</taxon>
        <taxon>Thermoproteota</taxon>
        <taxon>Thermoprotei</taxon>
        <taxon>Thermofilales</taxon>
        <taxon>Thermofilaceae</taxon>
        <taxon>Thermofilum</taxon>
    </lineage>
</organism>
<evidence type="ECO:0000256" key="6">
    <source>
        <dbReference type="SAM" id="Phobius"/>
    </source>
</evidence>
<comment type="similarity">
    <text evidence="2">Belongs to the GDT1 family.</text>
</comment>
<comment type="caution">
    <text evidence="7">The sequence shown here is derived from an EMBL/GenBank/DDBJ whole genome shotgun (WGS) entry which is preliminary data.</text>
</comment>
<feature type="transmembrane region" description="Helical" evidence="6">
    <location>
        <begin position="173"/>
        <end position="190"/>
    </location>
</feature>
<evidence type="ECO:0000256" key="2">
    <source>
        <dbReference type="ARBA" id="ARBA00009190"/>
    </source>
</evidence>
<name>A0A7J3X9B3_THEPE</name>
<dbReference type="GO" id="GO:0016020">
    <property type="term" value="C:membrane"/>
    <property type="evidence" value="ECO:0007669"/>
    <property type="project" value="UniProtKB-SubCell"/>
</dbReference>
<feature type="transmembrane region" description="Helical" evidence="6">
    <location>
        <begin position="136"/>
        <end position="161"/>
    </location>
</feature>
<keyword evidence="4 6" id="KW-1133">Transmembrane helix</keyword>
<evidence type="ECO:0000256" key="4">
    <source>
        <dbReference type="ARBA" id="ARBA00022989"/>
    </source>
</evidence>
<dbReference type="InterPro" id="IPR001727">
    <property type="entry name" value="GDT1-like"/>
</dbReference>